<dbReference type="InterPro" id="IPR021398">
    <property type="entry name" value="DUF3037"/>
</dbReference>
<accession>A0A6A7MZU2</accession>
<keyword evidence="2" id="KW-1185">Reference proteome</keyword>
<gene>
    <name evidence="1" type="ORF">GEV02_08680</name>
</gene>
<sequence length="282" mass="32097">MAAATNMNIACHYAIVRFTPFIETGEFANVGLVMLAPGVRFFGFKLLVSRYARVTNFFEGLDPKVFKASISDLREEMERLGSILNQTGSYDKEALLRIWTELIKPRETMLRFSEPRLVLAEDCKTKLLELYDYYVGHNFANKEYQEKLLERAVSGWLREAGLQNKFHAARIGNDDYHAHFPFVAGTEEHPEKIIKPLNLNYADAAKIIDHGGQWLYRIDSLRKRGLLPQHVLFTVKGPDSDEATPRSRARNEIVSELKTKDVLVVNHGNATPILEFARAGVQ</sequence>
<organism evidence="1 2">
    <name type="scientific">Rugamonas aquatica</name>
    <dbReference type="NCBI Taxonomy" id="2743357"/>
    <lineage>
        <taxon>Bacteria</taxon>
        <taxon>Pseudomonadati</taxon>
        <taxon>Pseudomonadota</taxon>
        <taxon>Betaproteobacteria</taxon>
        <taxon>Burkholderiales</taxon>
        <taxon>Oxalobacteraceae</taxon>
        <taxon>Telluria group</taxon>
        <taxon>Rugamonas</taxon>
    </lineage>
</organism>
<evidence type="ECO:0000313" key="2">
    <source>
        <dbReference type="Proteomes" id="UP000440498"/>
    </source>
</evidence>
<name>A0A6A7MZU2_9BURK</name>
<dbReference type="AlphaFoldDB" id="A0A6A7MZU2"/>
<proteinExistence type="predicted"/>
<evidence type="ECO:0000313" key="1">
    <source>
        <dbReference type="EMBL" id="MQA38221.1"/>
    </source>
</evidence>
<comment type="caution">
    <text evidence="1">The sequence shown here is derived from an EMBL/GenBank/DDBJ whole genome shotgun (WGS) entry which is preliminary data.</text>
</comment>
<dbReference type="EMBL" id="WHUG01000003">
    <property type="protein sequence ID" value="MQA38221.1"/>
    <property type="molecule type" value="Genomic_DNA"/>
</dbReference>
<dbReference type="RefSeq" id="WP_152837651.1">
    <property type="nucleotide sequence ID" value="NZ_WHUG01000003.1"/>
</dbReference>
<dbReference type="Proteomes" id="UP000440498">
    <property type="component" value="Unassembled WGS sequence"/>
</dbReference>
<reference evidence="1 2" key="1">
    <citation type="submission" date="2019-10" db="EMBL/GenBank/DDBJ databases">
        <title>Two novel species isolated from a subtropical stream in China.</title>
        <authorList>
            <person name="Lu H."/>
        </authorList>
    </citation>
    <scope>NUCLEOTIDE SEQUENCE [LARGE SCALE GENOMIC DNA]</scope>
    <source>
        <strain evidence="1 2">FT29W</strain>
    </source>
</reference>
<dbReference type="Pfam" id="PF11236">
    <property type="entry name" value="DUF3037"/>
    <property type="match status" value="1"/>
</dbReference>
<protein>
    <submittedName>
        <fullName evidence="1">DUF3037 domain-containing protein</fullName>
    </submittedName>
</protein>